<dbReference type="OrthoDB" id="1425703at2"/>
<dbReference type="AlphaFoldDB" id="A0A7L4YP02"/>
<dbReference type="KEGG" id="eke:EK0264_10090"/>
<gene>
    <name evidence="1" type="ORF">EK0264_10090</name>
</gene>
<dbReference type="Proteomes" id="UP000463857">
    <property type="component" value="Chromosome"/>
</dbReference>
<keyword evidence="2" id="KW-1185">Reference proteome</keyword>
<protein>
    <submittedName>
        <fullName evidence="1">EcsC family protein</fullName>
    </submittedName>
</protein>
<proteinExistence type="predicted"/>
<evidence type="ECO:0000313" key="2">
    <source>
        <dbReference type="Proteomes" id="UP000463857"/>
    </source>
</evidence>
<dbReference type="EMBL" id="CP047156">
    <property type="protein sequence ID" value="QHC00604.1"/>
    <property type="molecule type" value="Genomic_DNA"/>
</dbReference>
<dbReference type="RefSeq" id="WP_159545254.1">
    <property type="nucleotide sequence ID" value="NZ_CP047156.1"/>
</dbReference>
<name>A0A7L4YP02_9ACTN</name>
<reference evidence="1 2" key="1">
    <citation type="journal article" date="2018" name="Int. J. Syst. Evol. Microbiol.">
        <title>Epidermidibacterium keratini gen. nov., sp. nov., a member of the family Sporichthyaceae, isolated from keratin epidermis.</title>
        <authorList>
            <person name="Lee D.G."/>
            <person name="Trujillo M.E."/>
            <person name="Kang S."/>
            <person name="Nam J.J."/>
            <person name="Kim Y.J."/>
        </authorList>
    </citation>
    <scope>NUCLEOTIDE SEQUENCE [LARGE SCALE GENOMIC DNA]</scope>
    <source>
        <strain evidence="1 2">EPI-7</strain>
    </source>
</reference>
<accession>A0A7L4YP02</accession>
<dbReference type="InterPro" id="IPR024787">
    <property type="entry name" value="EcsC"/>
</dbReference>
<dbReference type="Pfam" id="PF12787">
    <property type="entry name" value="EcsC"/>
    <property type="match status" value="1"/>
</dbReference>
<dbReference type="InParanoid" id="A0A7L4YP02"/>
<sequence length="225" mass="23882">MGVRDVAIQRVIKPILRDNQPKATHRVARQAFDKAVDGIGPLKPASVDAENQLRKAGGNVSRAIDEIISDHVKFAAVEGFATNLGGLVSMAVLVPTNIAGLALLHCRMVAEIAHLRGYDLSDPRVRNAVFACMLGKDAVRDLVRDKKIPAAPYDIATGQPLDQQSADTIAAAVTAELIARAAGKSTFTFIGKRVPLLGGAVGSATDAWATRRIGKYAAKELRPLS</sequence>
<organism evidence="1 2">
    <name type="scientific">Epidermidibacterium keratini</name>
    <dbReference type="NCBI Taxonomy" id="1891644"/>
    <lineage>
        <taxon>Bacteria</taxon>
        <taxon>Bacillati</taxon>
        <taxon>Actinomycetota</taxon>
        <taxon>Actinomycetes</taxon>
        <taxon>Sporichthyales</taxon>
        <taxon>Sporichthyaceae</taxon>
        <taxon>Epidermidibacterium</taxon>
    </lineage>
</organism>
<evidence type="ECO:0000313" key="1">
    <source>
        <dbReference type="EMBL" id="QHC00604.1"/>
    </source>
</evidence>